<comment type="subcellular location">
    <subcellularLocation>
        <location evidence="1">Nucleus</location>
    </subcellularLocation>
</comment>
<dbReference type="GO" id="GO:0000976">
    <property type="term" value="F:transcription cis-regulatory region binding"/>
    <property type="evidence" value="ECO:0007669"/>
    <property type="project" value="TreeGrafter"/>
</dbReference>
<evidence type="ECO:0000256" key="1">
    <source>
        <dbReference type="ARBA" id="ARBA00004123"/>
    </source>
</evidence>
<dbReference type="PANTHER" id="PTHR32096">
    <property type="entry name" value="WRKY TRANSCRIPTION FACTOR 30-RELATED-RELATED"/>
    <property type="match status" value="1"/>
</dbReference>
<dbReference type="GO" id="GO:0003700">
    <property type="term" value="F:DNA-binding transcription factor activity"/>
    <property type="evidence" value="ECO:0007669"/>
    <property type="project" value="InterPro"/>
</dbReference>
<feature type="region of interest" description="Disordered" evidence="7">
    <location>
        <begin position="64"/>
        <end position="109"/>
    </location>
</feature>
<accession>A0A7J0GZZ7</accession>
<name>A0A7J0GZZ7_9ERIC</name>
<keyword evidence="10" id="KW-1185">Reference proteome</keyword>
<protein>
    <submittedName>
        <fullName evidence="9">WRKY family transcription factor</fullName>
    </submittedName>
</protein>
<evidence type="ECO:0000256" key="7">
    <source>
        <dbReference type="SAM" id="MobiDB-lite"/>
    </source>
</evidence>
<dbReference type="GO" id="GO:0042542">
    <property type="term" value="P:response to hydrogen peroxide"/>
    <property type="evidence" value="ECO:0007669"/>
    <property type="project" value="UniProtKB-ARBA"/>
</dbReference>
<dbReference type="Proteomes" id="UP000585474">
    <property type="component" value="Unassembled WGS sequence"/>
</dbReference>
<keyword evidence="2" id="KW-0805">Transcription regulation</keyword>
<comment type="similarity">
    <text evidence="6">Belongs to the WRKY group III family.</text>
</comment>
<feature type="compositionally biased region" description="Basic and acidic residues" evidence="7">
    <location>
        <begin position="87"/>
        <end position="105"/>
    </location>
</feature>
<evidence type="ECO:0000256" key="6">
    <source>
        <dbReference type="ARBA" id="ARBA00060850"/>
    </source>
</evidence>
<dbReference type="PANTHER" id="PTHR32096:SF36">
    <property type="entry name" value="WRKY TRANSCRIPTION FACTOR 41-RELATED"/>
    <property type="match status" value="1"/>
</dbReference>
<dbReference type="InterPro" id="IPR003657">
    <property type="entry name" value="WRKY_dom"/>
</dbReference>
<dbReference type="SMART" id="SM00774">
    <property type="entry name" value="WRKY"/>
    <property type="match status" value="1"/>
</dbReference>
<dbReference type="GO" id="GO:0009751">
    <property type="term" value="P:response to salicylic acid"/>
    <property type="evidence" value="ECO:0007669"/>
    <property type="project" value="UniProtKB-ARBA"/>
</dbReference>
<dbReference type="OrthoDB" id="1888929at2759"/>
<gene>
    <name evidence="9" type="ORF">Acr_25g0008120</name>
</gene>
<reference evidence="9 10" key="1">
    <citation type="submission" date="2019-07" db="EMBL/GenBank/DDBJ databases">
        <title>De Novo Assembly of kiwifruit Actinidia rufa.</title>
        <authorList>
            <person name="Sugita-Konishi S."/>
            <person name="Sato K."/>
            <person name="Mori E."/>
            <person name="Abe Y."/>
            <person name="Kisaki G."/>
            <person name="Hamano K."/>
            <person name="Suezawa K."/>
            <person name="Otani M."/>
            <person name="Fukuda T."/>
            <person name="Manabe T."/>
            <person name="Gomi K."/>
            <person name="Tabuchi M."/>
            <person name="Akimitsu K."/>
            <person name="Kataoka I."/>
        </authorList>
    </citation>
    <scope>NUCLEOTIDE SEQUENCE [LARGE SCALE GENOMIC DNA]</scope>
    <source>
        <strain evidence="10">cv. Fuchu</strain>
    </source>
</reference>
<dbReference type="PROSITE" id="PS50811">
    <property type="entry name" value="WRKY"/>
    <property type="match status" value="1"/>
</dbReference>
<evidence type="ECO:0000256" key="2">
    <source>
        <dbReference type="ARBA" id="ARBA00023015"/>
    </source>
</evidence>
<dbReference type="InterPro" id="IPR044810">
    <property type="entry name" value="WRKY_plant"/>
</dbReference>
<dbReference type="SUPFAM" id="SSF118290">
    <property type="entry name" value="WRKY DNA-binding domain"/>
    <property type="match status" value="1"/>
</dbReference>
<dbReference type="FunFam" id="2.20.25.80:FF:000009">
    <property type="entry name" value="WRKY transcription factor 53"/>
    <property type="match status" value="1"/>
</dbReference>
<keyword evidence="3" id="KW-0238">DNA-binding</keyword>
<dbReference type="GO" id="GO:0005634">
    <property type="term" value="C:nucleus"/>
    <property type="evidence" value="ECO:0007669"/>
    <property type="project" value="UniProtKB-SubCell"/>
</dbReference>
<feature type="compositionally biased region" description="Polar residues" evidence="7">
    <location>
        <begin position="64"/>
        <end position="82"/>
    </location>
</feature>
<dbReference type="EMBL" id="BJWL01000025">
    <property type="protein sequence ID" value="GFZ16403.1"/>
    <property type="molecule type" value="Genomic_DNA"/>
</dbReference>
<keyword evidence="4" id="KW-0804">Transcription</keyword>
<dbReference type="Gene3D" id="2.20.25.80">
    <property type="entry name" value="WRKY domain"/>
    <property type="match status" value="1"/>
</dbReference>
<dbReference type="InterPro" id="IPR036576">
    <property type="entry name" value="WRKY_dom_sf"/>
</dbReference>
<feature type="region of interest" description="Disordered" evidence="7">
    <location>
        <begin position="193"/>
        <end position="225"/>
    </location>
</feature>
<proteinExistence type="inferred from homology"/>
<dbReference type="GO" id="GO:0010193">
    <property type="term" value="P:response to ozone"/>
    <property type="evidence" value="ECO:0007669"/>
    <property type="project" value="UniProtKB-ARBA"/>
</dbReference>
<feature type="compositionally biased region" description="Low complexity" evidence="7">
    <location>
        <begin position="213"/>
        <end position="224"/>
    </location>
</feature>
<dbReference type="GO" id="GO:0010150">
    <property type="term" value="P:leaf senescence"/>
    <property type="evidence" value="ECO:0007669"/>
    <property type="project" value="UniProtKB-ARBA"/>
</dbReference>
<evidence type="ECO:0000256" key="4">
    <source>
        <dbReference type="ARBA" id="ARBA00023163"/>
    </source>
</evidence>
<sequence>MENSLNSEQSTLINELIQGMELAKQLRAHLNSTSSTESREMLIQRILSSYEKALLILKWSGSGRQPQVSVPITGVPESSVSGYGSPRSEDCDRGFKDQQDQSDASKKRKVLPTWTDHVRICSENGLEGPMDDGYSWRKYGQKDILGAQYPRSYYRCTYRSTQNCWATKQVQRSDDNPMIFDLVYRGRHTCNQIHNTAPQQQPPAPSLDKQEPKQNQNQQQPSQNMLFNFRTSLRVNTEDLDNQEMNPHFTFPSWMRGENQNFAFSTLADNNLGCYSPSFVSPATSGTNYFSTPPCQMRSFGLVHNLRNSESDLTEIVSANTSATNSPIVHLDFSIDPVELDPNFPFDTPGFFQ</sequence>
<evidence type="ECO:0000313" key="9">
    <source>
        <dbReference type="EMBL" id="GFZ16403.1"/>
    </source>
</evidence>
<evidence type="ECO:0000259" key="8">
    <source>
        <dbReference type="PROSITE" id="PS50811"/>
    </source>
</evidence>
<keyword evidence="5" id="KW-0539">Nucleus</keyword>
<organism evidence="9 10">
    <name type="scientific">Actinidia rufa</name>
    <dbReference type="NCBI Taxonomy" id="165716"/>
    <lineage>
        <taxon>Eukaryota</taxon>
        <taxon>Viridiplantae</taxon>
        <taxon>Streptophyta</taxon>
        <taxon>Embryophyta</taxon>
        <taxon>Tracheophyta</taxon>
        <taxon>Spermatophyta</taxon>
        <taxon>Magnoliopsida</taxon>
        <taxon>eudicotyledons</taxon>
        <taxon>Gunneridae</taxon>
        <taxon>Pentapetalae</taxon>
        <taxon>asterids</taxon>
        <taxon>Ericales</taxon>
        <taxon>Actinidiaceae</taxon>
        <taxon>Actinidia</taxon>
    </lineage>
</organism>
<dbReference type="Pfam" id="PF03106">
    <property type="entry name" value="WRKY"/>
    <property type="match status" value="1"/>
</dbReference>
<evidence type="ECO:0000313" key="10">
    <source>
        <dbReference type="Proteomes" id="UP000585474"/>
    </source>
</evidence>
<evidence type="ECO:0000256" key="5">
    <source>
        <dbReference type="ARBA" id="ARBA00023242"/>
    </source>
</evidence>
<comment type="caution">
    <text evidence="9">The sequence shown here is derived from an EMBL/GenBank/DDBJ whole genome shotgun (WGS) entry which is preliminary data.</text>
</comment>
<dbReference type="AlphaFoldDB" id="A0A7J0GZZ7"/>
<feature type="domain" description="WRKY" evidence="8">
    <location>
        <begin position="125"/>
        <end position="188"/>
    </location>
</feature>
<evidence type="ECO:0000256" key="3">
    <source>
        <dbReference type="ARBA" id="ARBA00023125"/>
    </source>
</evidence>